<evidence type="ECO:0000256" key="4">
    <source>
        <dbReference type="ARBA" id="ARBA00022475"/>
    </source>
</evidence>
<keyword evidence="5" id="KW-0472">Membrane</keyword>
<reference evidence="6 7" key="2">
    <citation type="journal article" date="2017" name="Genome Announc.">
        <title>Draft genome sequence of Aquitalea magnusonii strain H3, a plant growth-promoting bacterium of duckweed Lemna minor.</title>
        <authorList>
            <person name="Ishizawa H."/>
            <person name="Kuroda M."/>
            <person name="Ike M."/>
        </authorList>
    </citation>
    <scope>NUCLEOTIDE SEQUENCE [LARGE SCALE GENOMIC DNA]</scope>
    <source>
        <strain evidence="6 7">H3</strain>
    </source>
</reference>
<gene>
    <name evidence="6" type="ORF">DLM_1382</name>
</gene>
<keyword evidence="7" id="KW-1185">Reference proteome</keyword>
<accession>A0A3G9GHM5</accession>
<name>A0A3G9GHM5_9NEIS</name>
<evidence type="ECO:0000256" key="5">
    <source>
        <dbReference type="ARBA" id="ARBA00023136"/>
    </source>
</evidence>
<dbReference type="PANTHER" id="PTHR43166:SF9">
    <property type="entry name" value="GLUTAMATE_ASPARTATE IMPORT ATP-BINDING PROTEIN GLTL"/>
    <property type="match status" value="1"/>
</dbReference>
<keyword evidence="6" id="KW-0067">ATP-binding</keyword>
<evidence type="ECO:0000256" key="2">
    <source>
        <dbReference type="ARBA" id="ARBA00005417"/>
    </source>
</evidence>
<evidence type="ECO:0000313" key="6">
    <source>
        <dbReference type="EMBL" id="BBF85006.1"/>
    </source>
</evidence>
<dbReference type="GO" id="GO:0005886">
    <property type="term" value="C:plasma membrane"/>
    <property type="evidence" value="ECO:0007669"/>
    <property type="project" value="UniProtKB-SubCell"/>
</dbReference>
<comment type="subcellular location">
    <subcellularLocation>
        <location evidence="1">Cell membrane</location>
        <topology evidence="1">Peripheral membrane protein</topology>
    </subcellularLocation>
</comment>
<dbReference type="Gene3D" id="3.40.50.300">
    <property type="entry name" value="P-loop containing nucleotide triphosphate hydrolases"/>
    <property type="match status" value="1"/>
</dbReference>
<proteinExistence type="inferred from homology"/>
<evidence type="ECO:0000313" key="7">
    <source>
        <dbReference type="Proteomes" id="UP000198290"/>
    </source>
</evidence>
<dbReference type="Proteomes" id="UP000198290">
    <property type="component" value="Chromosome"/>
</dbReference>
<keyword evidence="3" id="KW-0813">Transport</keyword>
<dbReference type="SUPFAM" id="SSF52540">
    <property type="entry name" value="P-loop containing nucleoside triphosphate hydrolases"/>
    <property type="match status" value="1"/>
</dbReference>
<dbReference type="OrthoDB" id="9802264at2"/>
<dbReference type="AlphaFoldDB" id="A0A3G9GHM5"/>
<dbReference type="PANTHER" id="PTHR43166">
    <property type="entry name" value="AMINO ACID IMPORT ATP-BINDING PROTEIN"/>
    <property type="match status" value="1"/>
</dbReference>
<dbReference type="InterPro" id="IPR050086">
    <property type="entry name" value="MetN_ABC_transporter-like"/>
</dbReference>
<dbReference type="RefSeq" id="WP_089084790.1">
    <property type="nucleotide sequence ID" value="NZ_AP018823.1"/>
</dbReference>
<dbReference type="GO" id="GO:0005524">
    <property type="term" value="F:ATP binding"/>
    <property type="evidence" value="ECO:0007669"/>
    <property type="project" value="UniProtKB-KW"/>
</dbReference>
<dbReference type="InterPro" id="IPR027417">
    <property type="entry name" value="P-loop_NTPase"/>
</dbReference>
<sequence>MLFDQASYGLAPQMVKAVLDVMEALAKQGRAMMCVTHDMGFARKVAKRVICINRGQTVDDCSKHACFGGSASRPAHAAQFLWKILRH</sequence>
<reference evidence="7" key="1">
    <citation type="journal article" date="2017" name="Biotechnol. Biofuels">
        <title>Evaluation of environmental bacterial communities as a factor affecting the growth of duckweed Lemna minor.</title>
        <authorList>
            <person name="Ishizawa H."/>
            <person name="Kuroda M."/>
            <person name="Morikawa M."/>
            <person name="Ike M."/>
        </authorList>
    </citation>
    <scope>NUCLEOTIDE SEQUENCE [LARGE SCALE GENOMIC DNA]</scope>
    <source>
        <strain evidence="7">H3</strain>
    </source>
</reference>
<keyword evidence="4" id="KW-1003">Cell membrane</keyword>
<evidence type="ECO:0000256" key="3">
    <source>
        <dbReference type="ARBA" id="ARBA00022448"/>
    </source>
</evidence>
<protein>
    <submittedName>
        <fullName evidence="6">Glutamate aspartate transport ATP-binding protein GltL</fullName>
    </submittedName>
</protein>
<comment type="similarity">
    <text evidence="2">Belongs to the ABC transporter superfamily.</text>
</comment>
<dbReference type="KEGG" id="amah:DLM_1382"/>
<organism evidence="6 7">
    <name type="scientific">Aquitalea magnusonii</name>
    <dbReference type="NCBI Taxonomy" id="332411"/>
    <lineage>
        <taxon>Bacteria</taxon>
        <taxon>Pseudomonadati</taxon>
        <taxon>Pseudomonadota</taxon>
        <taxon>Betaproteobacteria</taxon>
        <taxon>Neisseriales</taxon>
        <taxon>Chromobacteriaceae</taxon>
        <taxon>Aquitalea</taxon>
    </lineage>
</organism>
<reference evidence="7" key="3">
    <citation type="journal article" date="2017" name="Plant Physiol. Biochem.">
        <title>Differential oxidative and antioxidative response of duckweed Lemna minor toward plant growth promoting/inhibiting bacteria.</title>
        <authorList>
            <person name="Ishizawa H."/>
            <person name="Kuroda M."/>
            <person name="Morikawa M."/>
            <person name="Ike M."/>
        </authorList>
    </citation>
    <scope>NUCLEOTIDE SEQUENCE [LARGE SCALE GENOMIC DNA]</scope>
    <source>
        <strain evidence="7">H3</strain>
    </source>
</reference>
<keyword evidence="6" id="KW-0547">Nucleotide-binding</keyword>
<dbReference type="EMBL" id="AP018823">
    <property type="protein sequence ID" value="BBF85006.1"/>
    <property type="molecule type" value="Genomic_DNA"/>
</dbReference>
<evidence type="ECO:0000256" key="1">
    <source>
        <dbReference type="ARBA" id="ARBA00004202"/>
    </source>
</evidence>